<dbReference type="OrthoDB" id="2679622at2"/>
<accession>A0A0U5ATT1</accession>
<dbReference type="EMBL" id="AP017312">
    <property type="protein sequence ID" value="BAU27153.1"/>
    <property type="molecule type" value="Genomic_DNA"/>
</dbReference>
<dbReference type="Proteomes" id="UP000217696">
    <property type="component" value="Chromosome"/>
</dbReference>
<evidence type="ECO:0000313" key="2">
    <source>
        <dbReference type="Proteomes" id="UP000217696"/>
    </source>
</evidence>
<evidence type="ECO:0000313" key="1">
    <source>
        <dbReference type="EMBL" id="BAU27153.1"/>
    </source>
</evidence>
<organism evidence="1 2">
    <name type="scientific">Aneurinibacillus soli</name>
    <dbReference type="NCBI Taxonomy" id="1500254"/>
    <lineage>
        <taxon>Bacteria</taxon>
        <taxon>Bacillati</taxon>
        <taxon>Bacillota</taxon>
        <taxon>Bacilli</taxon>
        <taxon>Bacillales</taxon>
        <taxon>Paenibacillaceae</taxon>
        <taxon>Aneurinibacillus group</taxon>
        <taxon>Aneurinibacillus</taxon>
    </lineage>
</organism>
<sequence length="82" mass="9340">MSVHHAISAHSASQAEYIVLYRKLDVMREVRIERAIEQYQAGEAVDLASINEVTQQINQLAQRHHLPPRKFVTAAMIESTNK</sequence>
<name>A0A0U5ATT1_9BACL</name>
<dbReference type="KEGG" id="asoc:CB4_01322"/>
<dbReference type="Pfam" id="PF10752">
    <property type="entry name" value="DUF2533"/>
    <property type="match status" value="1"/>
</dbReference>
<dbReference type="RefSeq" id="WP_096464266.1">
    <property type="nucleotide sequence ID" value="NZ_AP017312.1"/>
</dbReference>
<proteinExistence type="predicted"/>
<protein>
    <submittedName>
        <fullName evidence="1">Uncharacterized protein</fullName>
    </submittedName>
</protein>
<dbReference type="InterPro" id="IPR019688">
    <property type="entry name" value="DUF2533"/>
</dbReference>
<gene>
    <name evidence="1" type="ORF">CB4_01322</name>
</gene>
<keyword evidence="2" id="KW-1185">Reference proteome</keyword>
<dbReference type="AlphaFoldDB" id="A0A0U5ATT1"/>
<reference evidence="1 2" key="1">
    <citation type="submission" date="2015-12" db="EMBL/GenBank/DDBJ databases">
        <title>Genome sequence of Aneurinibacillus soli.</title>
        <authorList>
            <person name="Lee J.S."/>
            <person name="Lee K.C."/>
            <person name="Kim K.K."/>
            <person name="Lee B.W."/>
        </authorList>
    </citation>
    <scope>NUCLEOTIDE SEQUENCE [LARGE SCALE GENOMIC DNA]</scope>
    <source>
        <strain evidence="1 2">CB4</strain>
    </source>
</reference>